<comment type="catalytic activity">
    <reaction evidence="11 12">
        <text>O-phospho-L-serine + 2-oxoglutarate = 3-phosphooxypyruvate + L-glutamate</text>
        <dbReference type="Rhea" id="RHEA:14329"/>
        <dbReference type="ChEBI" id="CHEBI:16810"/>
        <dbReference type="ChEBI" id="CHEBI:18110"/>
        <dbReference type="ChEBI" id="CHEBI:29985"/>
        <dbReference type="ChEBI" id="CHEBI:57524"/>
        <dbReference type="EC" id="2.6.1.52"/>
    </reaction>
</comment>
<comment type="cofactor">
    <cofactor evidence="12">
        <name>pyridoxal 5'-phosphate</name>
        <dbReference type="ChEBI" id="CHEBI:597326"/>
    </cofactor>
    <text evidence="12">Binds 1 pyridoxal phosphate per subunit.</text>
</comment>
<dbReference type="OrthoDB" id="9809412at2"/>
<dbReference type="HAMAP" id="MF_00160">
    <property type="entry name" value="SerC_aminotrans_5"/>
    <property type="match status" value="1"/>
</dbReference>
<comment type="function">
    <text evidence="12">Catalyzes the reversible conversion of 3-phosphohydroxypyruvate to phosphoserine and of 3-hydroxy-2-oxo-4-phosphonooxybutanoate to phosphohydroxythreonine.</text>
</comment>
<comment type="catalytic activity">
    <reaction evidence="10 12">
        <text>4-(phosphooxy)-L-threonine + 2-oxoglutarate = (R)-3-hydroxy-2-oxo-4-phosphooxybutanoate + L-glutamate</text>
        <dbReference type="Rhea" id="RHEA:16573"/>
        <dbReference type="ChEBI" id="CHEBI:16810"/>
        <dbReference type="ChEBI" id="CHEBI:29985"/>
        <dbReference type="ChEBI" id="CHEBI:58452"/>
        <dbReference type="ChEBI" id="CHEBI:58538"/>
        <dbReference type="EC" id="2.6.1.52"/>
    </reaction>
</comment>
<comment type="similarity">
    <text evidence="3 12">Belongs to the class-V pyridoxal-phosphate-dependent aminotransferase family. SerC subfamily.</text>
</comment>
<evidence type="ECO:0000313" key="14">
    <source>
        <dbReference type="EMBL" id="GBG15127.1"/>
    </source>
</evidence>
<dbReference type="FunFam" id="3.40.640.10:FF:000010">
    <property type="entry name" value="Phosphoserine aminotransferase"/>
    <property type="match status" value="1"/>
</dbReference>
<gene>
    <name evidence="12 14" type="primary">serC</name>
    <name evidence="14" type="ORF">NMK_2730</name>
</gene>
<comment type="pathway">
    <text evidence="1 12">Cofactor biosynthesis; pyridoxine 5'-phosphate biosynthesis; pyridoxine 5'-phosphate from D-erythrose 4-phosphate: step 3/5.</text>
</comment>
<dbReference type="PANTHER" id="PTHR43247">
    <property type="entry name" value="PHOSPHOSERINE AMINOTRANSFERASE"/>
    <property type="match status" value="1"/>
</dbReference>
<dbReference type="UniPathway" id="UPA00244">
    <property type="reaction ID" value="UER00311"/>
</dbReference>
<feature type="binding site" evidence="12">
    <location>
        <begin position="76"/>
        <end position="77"/>
    </location>
    <ligand>
        <name>pyridoxal 5'-phosphate</name>
        <dbReference type="ChEBI" id="CHEBI:597326"/>
    </ligand>
</feature>
<dbReference type="Gene3D" id="3.40.640.10">
    <property type="entry name" value="Type I PLP-dependent aspartate aminotransferase-like (Major domain)"/>
    <property type="match status" value="1"/>
</dbReference>
<comment type="caution">
    <text evidence="14">The sequence shown here is derived from an EMBL/GenBank/DDBJ whole genome shotgun (WGS) entry which is preliminary data.</text>
</comment>
<feature type="binding site" evidence="12">
    <location>
        <begin position="250"/>
        <end position="251"/>
    </location>
    <ligand>
        <name>pyridoxal 5'-phosphate</name>
        <dbReference type="ChEBI" id="CHEBI:597326"/>
    </ligand>
</feature>
<accession>A0A2R5FAA2</accession>
<feature type="binding site" evidence="12">
    <location>
        <position position="208"/>
    </location>
    <ligand>
        <name>pyridoxal 5'-phosphate</name>
        <dbReference type="ChEBI" id="CHEBI:597326"/>
    </ligand>
</feature>
<comment type="caution">
    <text evidence="12">Lacks conserved residue(s) required for the propagation of feature annotation.</text>
</comment>
<dbReference type="NCBIfam" id="TIGR01364">
    <property type="entry name" value="serC_1"/>
    <property type="match status" value="1"/>
</dbReference>
<dbReference type="EMBL" id="BDOQ01000013">
    <property type="protein sequence ID" value="GBG15127.1"/>
    <property type="molecule type" value="Genomic_DNA"/>
</dbReference>
<dbReference type="GO" id="GO:0005737">
    <property type="term" value="C:cytoplasm"/>
    <property type="evidence" value="ECO:0007669"/>
    <property type="project" value="UniProtKB-SubCell"/>
</dbReference>
<dbReference type="GO" id="GO:0008615">
    <property type="term" value="P:pyridoxine biosynthetic process"/>
    <property type="evidence" value="ECO:0007669"/>
    <property type="project" value="UniProtKB-UniRule"/>
</dbReference>
<evidence type="ECO:0000256" key="3">
    <source>
        <dbReference type="ARBA" id="ARBA00006904"/>
    </source>
</evidence>
<evidence type="ECO:0000256" key="10">
    <source>
        <dbReference type="ARBA" id="ARBA00047630"/>
    </source>
</evidence>
<organism evidence="14 15">
    <name type="scientific">Novimethylophilus kurashikiensis</name>
    <dbReference type="NCBI Taxonomy" id="1825523"/>
    <lineage>
        <taxon>Bacteria</taxon>
        <taxon>Pseudomonadati</taxon>
        <taxon>Pseudomonadota</taxon>
        <taxon>Betaproteobacteria</taxon>
        <taxon>Nitrosomonadales</taxon>
        <taxon>Methylophilaceae</taxon>
        <taxon>Novimethylophilus</taxon>
    </lineage>
</organism>
<keyword evidence="5 12" id="KW-0028">Amino-acid biosynthesis</keyword>
<dbReference type="InterPro" id="IPR015421">
    <property type="entry name" value="PyrdxlP-dep_Trfase_major"/>
</dbReference>
<evidence type="ECO:0000256" key="5">
    <source>
        <dbReference type="ARBA" id="ARBA00022605"/>
    </source>
</evidence>
<dbReference type="InterPro" id="IPR015422">
    <property type="entry name" value="PyrdxlP-dep_Trfase_small"/>
</dbReference>
<comment type="pathway">
    <text evidence="2 12">Amino-acid biosynthesis; L-serine biosynthesis; L-serine from 3-phospho-D-glycerate: step 2/3.</text>
</comment>
<dbReference type="FunFam" id="3.90.1150.10:FF:000006">
    <property type="entry name" value="Phosphoserine aminotransferase"/>
    <property type="match status" value="1"/>
</dbReference>
<dbReference type="InterPro" id="IPR000192">
    <property type="entry name" value="Aminotrans_V_dom"/>
</dbReference>
<evidence type="ECO:0000256" key="4">
    <source>
        <dbReference type="ARBA" id="ARBA00022576"/>
    </source>
</evidence>
<keyword evidence="9 12" id="KW-0718">Serine biosynthesis</keyword>
<dbReference type="PIRSF" id="PIRSF000525">
    <property type="entry name" value="SerC"/>
    <property type="match status" value="1"/>
</dbReference>
<keyword evidence="7 12" id="KW-0663">Pyridoxal phosphate</keyword>
<name>A0A2R5FAA2_9PROT</name>
<comment type="subunit">
    <text evidence="12">Homodimer.</text>
</comment>
<dbReference type="NCBIfam" id="NF003764">
    <property type="entry name" value="PRK05355.1"/>
    <property type="match status" value="1"/>
</dbReference>
<evidence type="ECO:0000256" key="9">
    <source>
        <dbReference type="ARBA" id="ARBA00023299"/>
    </source>
</evidence>
<evidence type="ECO:0000313" key="15">
    <source>
        <dbReference type="Proteomes" id="UP000245081"/>
    </source>
</evidence>
<dbReference type="EC" id="2.6.1.52" evidence="12"/>
<dbReference type="AlphaFoldDB" id="A0A2R5FAA2"/>
<evidence type="ECO:0000256" key="12">
    <source>
        <dbReference type="HAMAP-Rule" id="MF_00160"/>
    </source>
</evidence>
<keyword evidence="4 12" id="KW-0032">Aminotransferase</keyword>
<evidence type="ECO:0000259" key="13">
    <source>
        <dbReference type="Pfam" id="PF00266"/>
    </source>
</evidence>
<evidence type="ECO:0000256" key="11">
    <source>
        <dbReference type="ARBA" id="ARBA00049007"/>
    </source>
</evidence>
<dbReference type="Gene3D" id="3.90.1150.10">
    <property type="entry name" value="Aspartate Aminotransferase, domain 1"/>
    <property type="match status" value="1"/>
</dbReference>
<evidence type="ECO:0000256" key="1">
    <source>
        <dbReference type="ARBA" id="ARBA00004915"/>
    </source>
</evidence>
<dbReference type="UniPathway" id="UPA00135">
    <property type="reaction ID" value="UER00197"/>
</dbReference>
<protein>
    <recommendedName>
        <fullName evidence="12">Phosphoserine aminotransferase</fullName>
        <ecNumber evidence="12">2.6.1.52</ecNumber>
    </recommendedName>
    <alternativeName>
        <fullName evidence="12">Phosphohydroxythreonine aminotransferase</fullName>
        <shortName evidence="12">PSAT</shortName>
    </alternativeName>
</protein>
<dbReference type="RefSeq" id="WP_109016283.1">
    <property type="nucleotide sequence ID" value="NZ_BDOQ01000013.1"/>
</dbReference>
<evidence type="ECO:0000256" key="8">
    <source>
        <dbReference type="ARBA" id="ARBA00023096"/>
    </source>
</evidence>
<comment type="subcellular location">
    <subcellularLocation>
        <location evidence="12">Cytoplasm</location>
    </subcellularLocation>
</comment>
<dbReference type="GO" id="GO:0004648">
    <property type="term" value="F:O-phospho-L-serine:2-oxoglutarate aminotransferase activity"/>
    <property type="evidence" value="ECO:0007669"/>
    <property type="project" value="UniProtKB-UniRule"/>
</dbReference>
<proteinExistence type="inferred from homology"/>
<evidence type="ECO:0000256" key="7">
    <source>
        <dbReference type="ARBA" id="ARBA00022898"/>
    </source>
</evidence>
<dbReference type="GO" id="GO:0006564">
    <property type="term" value="P:L-serine biosynthetic process"/>
    <property type="evidence" value="ECO:0007669"/>
    <property type="project" value="UniProtKB-UniRule"/>
</dbReference>
<evidence type="ECO:0000256" key="2">
    <source>
        <dbReference type="ARBA" id="ARBA00005099"/>
    </source>
</evidence>
<reference evidence="14 15" key="1">
    <citation type="journal article" date="2018" name="Environ. Microbiol.">
        <title>Isolation and genomic characterization of Novimethylophilus kurashikiensis gen. nov. sp. nov., a new lanthanide-dependent methylotrophic species of Methylophilaceae.</title>
        <authorList>
            <person name="Lv H."/>
            <person name="Sahin N."/>
            <person name="Tani A."/>
        </authorList>
    </citation>
    <scope>NUCLEOTIDE SEQUENCE [LARGE SCALE GENOMIC DNA]</scope>
    <source>
        <strain evidence="14 15">La2-4</strain>
    </source>
</reference>
<dbReference type="Pfam" id="PF00266">
    <property type="entry name" value="Aminotran_5"/>
    <property type="match status" value="1"/>
</dbReference>
<dbReference type="InterPro" id="IPR015424">
    <property type="entry name" value="PyrdxlP-dep_Trfase"/>
</dbReference>
<feature type="modified residue" description="N6-(pyridoxal phosphate)lysine" evidence="12">
    <location>
        <position position="209"/>
    </location>
</feature>
<evidence type="ECO:0000256" key="6">
    <source>
        <dbReference type="ARBA" id="ARBA00022679"/>
    </source>
</evidence>
<dbReference type="InterPro" id="IPR022278">
    <property type="entry name" value="Pser_aminoTfrase"/>
</dbReference>
<feature type="domain" description="Aminotransferase class V" evidence="13">
    <location>
        <begin position="4"/>
        <end position="362"/>
    </location>
</feature>
<dbReference type="CDD" id="cd00611">
    <property type="entry name" value="PSAT_like"/>
    <property type="match status" value="1"/>
</dbReference>
<dbReference type="PANTHER" id="PTHR43247:SF1">
    <property type="entry name" value="PHOSPHOSERINE AMINOTRANSFERASE"/>
    <property type="match status" value="1"/>
</dbReference>
<dbReference type="SUPFAM" id="SSF53383">
    <property type="entry name" value="PLP-dependent transferases"/>
    <property type="match status" value="1"/>
</dbReference>
<sequence length="374" mass="40442">MARVWNFSAGPSALPLEVLEQARDELTDWHGSGMSVMEMSHRGKDFGTIIDAAEADLRDLLDVPTNYKVLFLQGGATQLFSQIPLNLADSRSADYLVTGSWSKKAVEEAQRVAPIAGAVRVAGSTAAKGAVADGFTRFLRDEEISLDPQAAFLHVCTNETIYGVEVQDDCAHLAARAGAVPLVADMSSHILSRPVDVSRYGMIYAGAQKNIGPSGLVIAIVREDLLGRAVKTMPSTMDFAIAAENGSMLNTPPTFGIYVSGLVFQWLKRQGGVAAMEQINRRKAELLYGYIDGSNGFYRNPVDVPDRSRMNVPFTLQNSALDDVFLKEAQAAGLHALKGHKSVGGMRASIYNAMPLEGVQALVEFMQDFARRNG</sequence>
<feature type="binding site" evidence="12">
    <location>
        <position position="101"/>
    </location>
    <ligand>
        <name>pyridoxal 5'-phosphate</name>
        <dbReference type="ChEBI" id="CHEBI:597326"/>
    </ligand>
</feature>
<keyword evidence="8 12" id="KW-0664">Pyridoxine biosynthesis</keyword>
<keyword evidence="12" id="KW-0963">Cytoplasm</keyword>
<dbReference type="GO" id="GO:0030170">
    <property type="term" value="F:pyridoxal phosphate binding"/>
    <property type="evidence" value="ECO:0007669"/>
    <property type="project" value="UniProtKB-UniRule"/>
</dbReference>
<feature type="binding site" evidence="12">
    <location>
        <position position="160"/>
    </location>
    <ligand>
        <name>pyridoxal 5'-phosphate</name>
        <dbReference type="ChEBI" id="CHEBI:597326"/>
    </ligand>
</feature>
<dbReference type="Proteomes" id="UP000245081">
    <property type="component" value="Unassembled WGS sequence"/>
</dbReference>
<keyword evidence="15" id="KW-1185">Reference proteome</keyword>
<feature type="binding site" evidence="12">
    <location>
        <position position="42"/>
    </location>
    <ligand>
        <name>L-glutamate</name>
        <dbReference type="ChEBI" id="CHEBI:29985"/>
    </ligand>
</feature>
<keyword evidence="6 12" id="KW-0808">Transferase</keyword>
<feature type="binding site" evidence="12">
    <location>
        <position position="185"/>
    </location>
    <ligand>
        <name>pyridoxal 5'-phosphate</name>
        <dbReference type="ChEBI" id="CHEBI:597326"/>
    </ligand>
</feature>